<reference evidence="1 2" key="1">
    <citation type="journal article" date="2019" name="Genome Biol. Evol.">
        <title>Day and night: Metabolic profiles and evolutionary relationships of six axenic non-marine cyanobacteria.</title>
        <authorList>
            <person name="Will S.E."/>
            <person name="Henke P."/>
            <person name="Boedeker C."/>
            <person name="Huang S."/>
            <person name="Brinkmann H."/>
            <person name="Rohde M."/>
            <person name="Jarek M."/>
            <person name="Friedl T."/>
            <person name="Seufert S."/>
            <person name="Schumacher M."/>
            <person name="Overmann J."/>
            <person name="Neumann-Schaal M."/>
            <person name="Petersen J."/>
        </authorList>
    </citation>
    <scope>NUCLEOTIDE SEQUENCE [LARGE SCALE GENOMIC DNA]</scope>
    <source>
        <strain evidence="1 2">SAG 1403-4b</strain>
    </source>
</reference>
<proteinExistence type="predicted"/>
<evidence type="ECO:0000313" key="1">
    <source>
        <dbReference type="EMBL" id="RUS98364.1"/>
    </source>
</evidence>
<comment type="caution">
    <text evidence="1">The sequence shown here is derived from an EMBL/GenBank/DDBJ whole genome shotgun (WGS) entry which is preliminary data.</text>
</comment>
<evidence type="ECO:0000313" key="2">
    <source>
        <dbReference type="Proteomes" id="UP000276103"/>
    </source>
</evidence>
<sequence length="68" mass="7854">MLIMVQDLMVCLQEATLYFIFKRSWIPKHPDECFVNPPCGCVHPGQELKCEECSHLEACLSAWKLNND</sequence>
<protein>
    <submittedName>
        <fullName evidence="1">Uncharacterized protein</fullName>
    </submittedName>
</protein>
<dbReference type="EMBL" id="RSCM01000003">
    <property type="protein sequence ID" value="RUS98364.1"/>
    <property type="molecule type" value="Genomic_DNA"/>
</dbReference>
<keyword evidence="2" id="KW-1185">Reference proteome</keyword>
<accession>A0A3S1ASE0</accession>
<dbReference type="Proteomes" id="UP000276103">
    <property type="component" value="Unassembled WGS sequence"/>
</dbReference>
<organism evidence="1 2">
    <name type="scientific">Trichormus variabilis SAG 1403-4b</name>
    <dbReference type="NCBI Taxonomy" id="447716"/>
    <lineage>
        <taxon>Bacteria</taxon>
        <taxon>Bacillati</taxon>
        <taxon>Cyanobacteriota</taxon>
        <taxon>Cyanophyceae</taxon>
        <taxon>Nostocales</taxon>
        <taxon>Nostocaceae</taxon>
        <taxon>Trichormus</taxon>
    </lineage>
</organism>
<name>A0A3S1ASE0_ANAVA</name>
<dbReference type="AlphaFoldDB" id="A0A3S1ASE0"/>
<gene>
    <name evidence="1" type="ORF">DSM107003_14520</name>
</gene>